<sequence length="21" mass="2500">MWKTAKLKMSCATTQQFLRNI</sequence>
<evidence type="ECO:0000313" key="1">
    <source>
        <dbReference type="EMBL" id="JAH06768.1"/>
    </source>
</evidence>
<proteinExistence type="predicted"/>
<accession>A0A0E9PSF4</accession>
<organism evidence="1">
    <name type="scientific">Anguilla anguilla</name>
    <name type="common">European freshwater eel</name>
    <name type="synonym">Muraena anguilla</name>
    <dbReference type="NCBI Taxonomy" id="7936"/>
    <lineage>
        <taxon>Eukaryota</taxon>
        <taxon>Metazoa</taxon>
        <taxon>Chordata</taxon>
        <taxon>Craniata</taxon>
        <taxon>Vertebrata</taxon>
        <taxon>Euteleostomi</taxon>
        <taxon>Actinopterygii</taxon>
        <taxon>Neopterygii</taxon>
        <taxon>Teleostei</taxon>
        <taxon>Anguilliformes</taxon>
        <taxon>Anguillidae</taxon>
        <taxon>Anguilla</taxon>
    </lineage>
</organism>
<dbReference type="EMBL" id="GBXM01101809">
    <property type="protein sequence ID" value="JAH06768.1"/>
    <property type="molecule type" value="Transcribed_RNA"/>
</dbReference>
<reference evidence="1" key="2">
    <citation type="journal article" date="2015" name="Fish Shellfish Immunol.">
        <title>Early steps in the European eel (Anguilla anguilla)-Vibrio vulnificus interaction in the gills: Role of the RtxA13 toxin.</title>
        <authorList>
            <person name="Callol A."/>
            <person name="Pajuelo D."/>
            <person name="Ebbesson L."/>
            <person name="Teles M."/>
            <person name="MacKenzie S."/>
            <person name="Amaro C."/>
        </authorList>
    </citation>
    <scope>NUCLEOTIDE SEQUENCE</scope>
</reference>
<reference evidence="1" key="1">
    <citation type="submission" date="2014-11" db="EMBL/GenBank/DDBJ databases">
        <authorList>
            <person name="Amaro Gonzalez C."/>
        </authorList>
    </citation>
    <scope>NUCLEOTIDE SEQUENCE</scope>
</reference>
<dbReference type="AlphaFoldDB" id="A0A0E9PSF4"/>
<protein>
    <submittedName>
        <fullName evidence="1">Uncharacterized protein</fullName>
    </submittedName>
</protein>
<name>A0A0E9PSF4_ANGAN</name>